<proteinExistence type="predicted"/>
<evidence type="ECO:0000313" key="1">
    <source>
        <dbReference type="Proteomes" id="UP000095286"/>
    </source>
</evidence>
<dbReference type="Proteomes" id="UP000095286">
    <property type="component" value="Unplaced"/>
</dbReference>
<reference evidence="2" key="1">
    <citation type="submission" date="2016-11" db="UniProtKB">
        <authorList>
            <consortium name="WormBaseParasite"/>
        </authorList>
    </citation>
    <scope>IDENTIFICATION</scope>
    <source>
        <strain evidence="2">KR3021</strain>
    </source>
</reference>
<name>A0AC35UA08_9BILA</name>
<accession>A0AC35UA08</accession>
<evidence type="ECO:0000313" key="2">
    <source>
        <dbReference type="WBParaSite" id="RSKR_0000887100.1"/>
    </source>
</evidence>
<organism evidence="1 2">
    <name type="scientific">Rhabditophanes sp. KR3021</name>
    <dbReference type="NCBI Taxonomy" id="114890"/>
    <lineage>
        <taxon>Eukaryota</taxon>
        <taxon>Metazoa</taxon>
        <taxon>Ecdysozoa</taxon>
        <taxon>Nematoda</taxon>
        <taxon>Chromadorea</taxon>
        <taxon>Rhabditida</taxon>
        <taxon>Tylenchina</taxon>
        <taxon>Panagrolaimomorpha</taxon>
        <taxon>Strongyloidoidea</taxon>
        <taxon>Alloionematidae</taxon>
        <taxon>Rhabditophanes</taxon>
    </lineage>
</organism>
<dbReference type="WBParaSite" id="RSKR_0000887100.1">
    <property type="protein sequence ID" value="RSKR_0000887100.1"/>
    <property type="gene ID" value="RSKR_0000887100"/>
</dbReference>
<protein>
    <submittedName>
        <fullName evidence="2">FUN14 domain-containing protein 1</fullName>
    </submittedName>
</protein>
<sequence length="145" mass="16073">MVDIKDYVPKAFQPKKEPNSLAAILDRGLSYLRHINQKPIALQFGLGAGGGLVTGFIFGKTSRFMAICLGLSIILLQFCNFRGYLRFNQTALERDLRDAKNSLTRELGIDRPLIPTDNEMESFFTKNLYLFSGFGAGSLIGYGLG</sequence>